<comment type="caution">
    <text evidence="1">The sequence shown here is derived from an EMBL/GenBank/DDBJ whole genome shotgun (WGS) entry which is preliminary data.</text>
</comment>
<evidence type="ECO:0000313" key="2">
    <source>
        <dbReference type="Proteomes" id="UP001364224"/>
    </source>
</evidence>
<dbReference type="EMBL" id="JAZHRV010000001">
    <property type="protein sequence ID" value="MEH2552867.1"/>
    <property type="molecule type" value="Genomic_DNA"/>
</dbReference>
<protein>
    <submittedName>
        <fullName evidence="1">Exosome complex RNA-binding protein Csl4</fullName>
    </submittedName>
</protein>
<sequence length="63" mass="7128">MRPRCPDCEARMITTAVSDGPEGLEQRTFECAQCGHTETRTMAYDPLKSNAVGWLESELRRPK</sequence>
<proteinExistence type="predicted"/>
<gene>
    <name evidence="1" type="ORF">V1286_000396</name>
</gene>
<dbReference type="Proteomes" id="UP001364224">
    <property type="component" value="Unassembled WGS sequence"/>
</dbReference>
<reference evidence="1 2" key="1">
    <citation type="submission" date="2024-02" db="EMBL/GenBank/DDBJ databases">
        <title>Adaptive strategies in a cosmopolitan and abundant soil bacterium.</title>
        <authorList>
            <person name="Carini P."/>
        </authorList>
    </citation>
    <scope>NUCLEOTIDE SEQUENCE [LARGE SCALE GENOMIC DNA]</scope>
    <source>
        <strain evidence="1 2">AZCC 1608</strain>
    </source>
</reference>
<keyword evidence="2" id="KW-1185">Reference proteome</keyword>
<evidence type="ECO:0000313" key="1">
    <source>
        <dbReference type="EMBL" id="MEH2552867.1"/>
    </source>
</evidence>
<accession>A0ABU8B2X7</accession>
<name>A0ABU8B2X7_9BRAD</name>
<organism evidence="1 2">
    <name type="scientific">Bradyrhizobium algeriense</name>
    <dbReference type="NCBI Taxonomy" id="634784"/>
    <lineage>
        <taxon>Bacteria</taxon>
        <taxon>Pseudomonadati</taxon>
        <taxon>Pseudomonadota</taxon>
        <taxon>Alphaproteobacteria</taxon>
        <taxon>Hyphomicrobiales</taxon>
        <taxon>Nitrobacteraceae</taxon>
        <taxon>Bradyrhizobium</taxon>
    </lineage>
</organism>